<dbReference type="AlphaFoldDB" id="B4J9D8"/>
<dbReference type="OrthoDB" id="3542292at2759"/>
<dbReference type="PhylomeDB" id="B4J9D8"/>
<dbReference type="SUPFAM" id="SSF48208">
    <property type="entry name" value="Six-hairpin glycosidases"/>
    <property type="match status" value="1"/>
</dbReference>
<dbReference type="PANTHER" id="PTHR23403:SF1">
    <property type="entry name" value="TREHALASE"/>
    <property type="match status" value="1"/>
</dbReference>
<dbReference type="STRING" id="7222.B4J9D8"/>
<organism evidence="13">
    <name type="scientific">Drosophila grimshawi</name>
    <name type="common">Hawaiian fruit fly</name>
    <name type="synonym">Idiomyia grimshawi</name>
    <dbReference type="NCBI Taxonomy" id="7222"/>
    <lineage>
        <taxon>Eukaryota</taxon>
        <taxon>Metazoa</taxon>
        <taxon>Ecdysozoa</taxon>
        <taxon>Arthropoda</taxon>
        <taxon>Hexapoda</taxon>
        <taxon>Insecta</taxon>
        <taxon>Pterygota</taxon>
        <taxon>Neoptera</taxon>
        <taxon>Endopterygota</taxon>
        <taxon>Diptera</taxon>
        <taxon>Brachycera</taxon>
        <taxon>Muscomorpha</taxon>
        <taxon>Ephydroidea</taxon>
        <taxon>Drosophilidae</taxon>
        <taxon>Drosophila</taxon>
        <taxon>Hawaiian Drosophila</taxon>
    </lineage>
</organism>
<reference evidence="12 13" key="1">
    <citation type="journal article" date="2007" name="Nature">
        <title>Evolution of genes and genomes on the Drosophila phylogeny.</title>
        <authorList>
            <consortium name="Drosophila 12 Genomes Consortium"/>
            <person name="Clark A.G."/>
            <person name="Eisen M.B."/>
            <person name="Smith D.R."/>
            <person name="Bergman C.M."/>
            <person name="Oliver B."/>
            <person name="Markow T.A."/>
            <person name="Kaufman T.C."/>
            <person name="Kellis M."/>
            <person name="Gelbart W."/>
            <person name="Iyer V.N."/>
            <person name="Pollard D.A."/>
            <person name="Sackton T.B."/>
            <person name="Larracuente A.M."/>
            <person name="Singh N.D."/>
            <person name="Abad J.P."/>
            <person name="Abt D.N."/>
            <person name="Adryan B."/>
            <person name="Aguade M."/>
            <person name="Akashi H."/>
            <person name="Anderson W.W."/>
            <person name="Aquadro C.F."/>
            <person name="Ardell D.H."/>
            <person name="Arguello R."/>
            <person name="Artieri C.G."/>
            <person name="Barbash D.A."/>
            <person name="Barker D."/>
            <person name="Barsanti P."/>
            <person name="Batterham P."/>
            <person name="Batzoglou S."/>
            <person name="Begun D."/>
            <person name="Bhutkar A."/>
            <person name="Blanco E."/>
            <person name="Bosak S.A."/>
            <person name="Bradley R.K."/>
            <person name="Brand A.D."/>
            <person name="Brent M.R."/>
            <person name="Brooks A.N."/>
            <person name="Brown R.H."/>
            <person name="Butlin R.K."/>
            <person name="Caggese C."/>
            <person name="Calvi B.R."/>
            <person name="Bernardo de Carvalho A."/>
            <person name="Caspi A."/>
            <person name="Castrezana S."/>
            <person name="Celniker S.E."/>
            <person name="Chang J.L."/>
            <person name="Chapple C."/>
            <person name="Chatterji S."/>
            <person name="Chinwalla A."/>
            <person name="Civetta A."/>
            <person name="Clifton S.W."/>
            <person name="Comeron J.M."/>
            <person name="Costello J.C."/>
            <person name="Coyne J.A."/>
            <person name="Daub J."/>
            <person name="David R.G."/>
            <person name="Delcher A.L."/>
            <person name="Delehaunty K."/>
            <person name="Do C.B."/>
            <person name="Ebling H."/>
            <person name="Edwards K."/>
            <person name="Eickbush T."/>
            <person name="Evans J.D."/>
            <person name="Filipski A."/>
            <person name="Findeiss S."/>
            <person name="Freyhult E."/>
            <person name="Fulton L."/>
            <person name="Fulton R."/>
            <person name="Garcia A.C."/>
            <person name="Gardiner A."/>
            <person name="Garfield D.A."/>
            <person name="Garvin B.E."/>
            <person name="Gibson G."/>
            <person name="Gilbert D."/>
            <person name="Gnerre S."/>
            <person name="Godfrey J."/>
            <person name="Good R."/>
            <person name="Gotea V."/>
            <person name="Gravely B."/>
            <person name="Greenberg A.J."/>
            <person name="Griffiths-Jones S."/>
            <person name="Gross S."/>
            <person name="Guigo R."/>
            <person name="Gustafson E.A."/>
            <person name="Haerty W."/>
            <person name="Hahn M.W."/>
            <person name="Halligan D.L."/>
            <person name="Halpern A.L."/>
            <person name="Halter G.M."/>
            <person name="Han M.V."/>
            <person name="Heger A."/>
            <person name="Hillier L."/>
            <person name="Hinrichs A.S."/>
            <person name="Holmes I."/>
            <person name="Hoskins R.A."/>
            <person name="Hubisz M.J."/>
            <person name="Hultmark D."/>
            <person name="Huntley M.A."/>
            <person name="Jaffe D.B."/>
            <person name="Jagadeeshan S."/>
            <person name="Jeck W.R."/>
            <person name="Johnson J."/>
            <person name="Jones C.D."/>
            <person name="Jordan W.C."/>
            <person name="Karpen G.H."/>
            <person name="Kataoka E."/>
            <person name="Keightley P.D."/>
            <person name="Kheradpour P."/>
            <person name="Kirkness E.F."/>
            <person name="Koerich L.B."/>
            <person name="Kristiansen K."/>
            <person name="Kudrna D."/>
            <person name="Kulathinal R.J."/>
            <person name="Kumar S."/>
            <person name="Kwok R."/>
            <person name="Lander E."/>
            <person name="Langley C.H."/>
            <person name="Lapoint R."/>
            <person name="Lazzaro B.P."/>
            <person name="Lee S.J."/>
            <person name="Levesque L."/>
            <person name="Li R."/>
            <person name="Lin C.F."/>
            <person name="Lin M.F."/>
            <person name="Lindblad-Toh K."/>
            <person name="Llopart A."/>
            <person name="Long M."/>
            <person name="Low L."/>
            <person name="Lozovsky E."/>
            <person name="Lu J."/>
            <person name="Luo M."/>
            <person name="Machado C.A."/>
            <person name="Makalowski W."/>
            <person name="Marzo M."/>
            <person name="Matsuda M."/>
            <person name="Matzkin L."/>
            <person name="McAllister B."/>
            <person name="McBride C.S."/>
            <person name="McKernan B."/>
            <person name="McKernan K."/>
            <person name="Mendez-Lago M."/>
            <person name="Minx P."/>
            <person name="Mollenhauer M.U."/>
            <person name="Montooth K."/>
            <person name="Mount S.M."/>
            <person name="Mu X."/>
            <person name="Myers E."/>
            <person name="Negre B."/>
            <person name="Newfeld S."/>
            <person name="Nielsen R."/>
            <person name="Noor M.A."/>
            <person name="O'Grady P."/>
            <person name="Pachter L."/>
            <person name="Papaceit M."/>
            <person name="Parisi M.J."/>
            <person name="Parisi M."/>
            <person name="Parts L."/>
            <person name="Pedersen J.S."/>
            <person name="Pesole G."/>
            <person name="Phillippy A.M."/>
            <person name="Ponting C.P."/>
            <person name="Pop M."/>
            <person name="Porcelli D."/>
            <person name="Powell J.R."/>
            <person name="Prohaska S."/>
            <person name="Pruitt K."/>
            <person name="Puig M."/>
            <person name="Quesneville H."/>
            <person name="Ram K.R."/>
            <person name="Rand D."/>
            <person name="Rasmussen M.D."/>
            <person name="Reed L.K."/>
            <person name="Reenan R."/>
            <person name="Reily A."/>
            <person name="Remington K.A."/>
            <person name="Rieger T.T."/>
            <person name="Ritchie M.G."/>
            <person name="Robin C."/>
            <person name="Rogers Y.H."/>
            <person name="Rohde C."/>
            <person name="Rozas J."/>
            <person name="Rubenfield M.J."/>
            <person name="Ruiz A."/>
            <person name="Russo S."/>
            <person name="Salzberg S.L."/>
            <person name="Sanchez-Gracia A."/>
            <person name="Saranga D.J."/>
            <person name="Sato H."/>
            <person name="Schaeffer S.W."/>
            <person name="Schatz M.C."/>
            <person name="Schlenke T."/>
            <person name="Schwartz R."/>
            <person name="Segarra C."/>
            <person name="Singh R.S."/>
            <person name="Sirot L."/>
            <person name="Sirota M."/>
            <person name="Sisneros N.B."/>
            <person name="Smith C.D."/>
            <person name="Smith T.F."/>
            <person name="Spieth J."/>
            <person name="Stage D.E."/>
            <person name="Stark A."/>
            <person name="Stephan W."/>
            <person name="Strausberg R.L."/>
            <person name="Strempel S."/>
            <person name="Sturgill D."/>
            <person name="Sutton G."/>
            <person name="Sutton G.G."/>
            <person name="Tao W."/>
            <person name="Teichmann S."/>
            <person name="Tobari Y.N."/>
            <person name="Tomimura Y."/>
            <person name="Tsolas J.M."/>
            <person name="Valente V.L."/>
            <person name="Venter E."/>
            <person name="Venter J.C."/>
            <person name="Vicario S."/>
            <person name="Vieira F.G."/>
            <person name="Vilella A.J."/>
            <person name="Villasante A."/>
            <person name="Walenz B."/>
            <person name="Wang J."/>
            <person name="Wasserman M."/>
            <person name="Watts T."/>
            <person name="Wilson D."/>
            <person name="Wilson R.K."/>
            <person name="Wing R.A."/>
            <person name="Wolfner M.F."/>
            <person name="Wong A."/>
            <person name="Wong G.K."/>
            <person name="Wu C.I."/>
            <person name="Wu G."/>
            <person name="Yamamoto D."/>
            <person name="Yang H.P."/>
            <person name="Yang S.P."/>
            <person name="Yorke J.A."/>
            <person name="Yoshida K."/>
            <person name="Zdobnov E."/>
            <person name="Zhang P."/>
            <person name="Zhang Y."/>
            <person name="Zimin A.V."/>
            <person name="Baldwin J."/>
            <person name="Abdouelleil A."/>
            <person name="Abdulkadir J."/>
            <person name="Abebe A."/>
            <person name="Abera B."/>
            <person name="Abreu J."/>
            <person name="Acer S.C."/>
            <person name="Aftuck L."/>
            <person name="Alexander A."/>
            <person name="An P."/>
            <person name="Anderson E."/>
            <person name="Anderson S."/>
            <person name="Arachi H."/>
            <person name="Azer M."/>
            <person name="Bachantsang P."/>
            <person name="Barry A."/>
            <person name="Bayul T."/>
            <person name="Berlin A."/>
            <person name="Bessette D."/>
            <person name="Bloom T."/>
            <person name="Blye J."/>
            <person name="Boguslavskiy L."/>
            <person name="Bonnet C."/>
            <person name="Boukhgalter B."/>
            <person name="Bourzgui I."/>
            <person name="Brown A."/>
            <person name="Cahill P."/>
            <person name="Channer S."/>
            <person name="Cheshatsang Y."/>
            <person name="Chuda L."/>
            <person name="Citroen M."/>
            <person name="Collymore A."/>
            <person name="Cooke P."/>
            <person name="Costello M."/>
            <person name="D'Aco K."/>
            <person name="Daza R."/>
            <person name="De Haan G."/>
            <person name="DeGray S."/>
            <person name="DeMaso C."/>
            <person name="Dhargay N."/>
            <person name="Dooley K."/>
            <person name="Dooley E."/>
            <person name="Doricent M."/>
            <person name="Dorje P."/>
            <person name="Dorjee K."/>
            <person name="Dupes A."/>
            <person name="Elong R."/>
            <person name="Falk J."/>
            <person name="Farina A."/>
            <person name="Faro S."/>
            <person name="Ferguson D."/>
            <person name="Fisher S."/>
            <person name="Foley C.D."/>
            <person name="Franke A."/>
            <person name="Friedrich D."/>
            <person name="Gadbois L."/>
            <person name="Gearin G."/>
            <person name="Gearin C.R."/>
            <person name="Giannoukos G."/>
            <person name="Goode T."/>
            <person name="Graham J."/>
            <person name="Grandbois E."/>
            <person name="Grewal S."/>
            <person name="Gyaltsen K."/>
            <person name="Hafez N."/>
            <person name="Hagos B."/>
            <person name="Hall J."/>
            <person name="Henson C."/>
            <person name="Hollinger A."/>
            <person name="Honan T."/>
            <person name="Huard M.D."/>
            <person name="Hughes L."/>
            <person name="Hurhula B."/>
            <person name="Husby M.E."/>
            <person name="Kamat A."/>
            <person name="Kanga B."/>
            <person name="Kashin S."/>
            <person name="Khazanovich D."/>
            <person name="Kisner P."/>
            <person name="Lance K."/>
            <person name="Lara M."/>
            <person name="Lee W."/>
            <person name="Lennon N."/>
            <person name="Letendre F."/>
            <person name="LeVine R."/>
            <person name="Lipovsky A."/>
            <person name="Liu X."/>
            <person name="Liu J."/>
            <person name="Liu S."/>
            <person name="Lokyitsang T."/>
            <person name="Lokyitsang Y."/>
            <person name="Lubonja R."/>
            <person name="Lui A."/>
            <person name="MacDonald P."/>
            <person name="Magnisalis V."/>
            <person name="Maru K."/>
            <person name="Matthews C."/>
            <person name="McCusker W."/>
            <person name="McDonough S."/>
            <person name="Mehta T."/>
            <person name="Meldrim J."/>
            <person name="Meneus L."/>
            <person name="Mihai O."/>
            <person name="Mihalev A."/>
            <person name="Mihova T."/>
            <person name="Mittelman R."/>
            <person name="Mlenga V."/>
            <person name="Montmayeur A."/>
            <person name="Mulrain L."/>
            <person name="Navidi A."/>
            <person name="Naylor J."/>
            <person name="Negash T."/>
            <person name="Nguyen T."/>
            <person name="Nguyen N."/>
            <person name="Nicol R."/>
            <person name="Norbu C."/>
            <person name="Norbu N."/>
            <person name="Novod N."/>
            <person name="O'Neill B."/>
            <person name="Osman S."/>
            <person name="Markiewicz E."/>
            <person name="Oyono O.L."/>
            <person name="Patti C."/>
            <person name="Phunkhang P."/>
            <person name="Pierre F."/>
            <person name="Priest M."/>
            <person name="Raghuraman S."/>
            <person name="Rege F."/>
            <person name="Reyes R."/>
            <person name="Rise C."/>
            <person name="Rogov P."/>
            <person name="Ross K."/>
            <person name="Ryan E."/>
            <person name="Settipalli S."/>
            <person name="Shea T."/>
            <person name="Sherpa N."/>
            <person name="Shi L."/>
            <person name="Shih D."/>
            <person name="Sparrow T."/>
            <person name="Spaulding J."/>
            <person name="Stalker J."/>
            <person name="Stange-Thomann N."/>
            <person name="Stavropoulos S."/>
            <person name="Stone C."/>
            <person name="Strader C."/>
            <person name="Tesfaye S."/>
            <person name="Thomson T."/>
            <person name="Thoulutsang Y."/>
            <person name="Thoulutsang D."/>
            <person name="Topham K."/>
            <person name="Topping I."/>
            <person name="Tsamla T."/>
            <person name="Vassiliev H."/>
            <person name="Vo A."/>
            <person name="Wangchuk T."/>
            <person name="Wangdi T."/>
            <person name="Weiand M."/>
            <person name="Wilkinson J."/>
            <person name="Wilson A."/>
            <person name="Yadav S."/>
            <person name="Young G."/>
            <person name="Yu Q."/>
            <person name="Zembek L."/>
            <person name="Zhong D."/>
            <person name="Zimmer A."/>
            <person name="Zwirko Z."/>
            <person name="Jaffe D.B."/>
            <person name="Alvarez P."/>
            <person name="Brockman W."/>
            <person name="Butler J."/>
            <person name="Chin C."/>
            <person name="Gnerre S."/>
            <person name="Grabherr M."/>
            <person name="Kleber M."/>
            <person name="Mauceli E."/>
            <person name="MacCallum I."/>
        </authorList>
    </citation>
    <scope>NUCLEOTIDE SEQUENCE [LARGE SCALE GENOMIC DNA]</scope>
    <source>
        <strain evidence="13">Tucson 15287-2541.00</strain>
    </source>
</reference>
<dbReference type="SMR" id="B4J9D8"/>
<dbReference type="EC" id="3.2.1.28" evidence="3 9"/>
<dbReference type="InterPro" id="IPR001661">
    <property type="entry name" value="Glyco_hydro_37"/>
</dbReference>
<comment type="similarity">
    <text evidence="2 9">Belongs to the glycosyl hydrolase 37 family.</text>
</comment>
<evidence type="ECO:0000256" key="4">
    <source>
        <dbReference type="ARBA" id="ARBA00019905"/>
    </source>
</evidence>
<dbReference type="InParanoid" id="B4J9D8"/>
<dbReference type="InterPro" id="IPR008928">
    <property type="entry name" value="6-hairpin_glycosidase_sf"/>
</dbReference>
<evidence type="ECO:0000256" key="9">
    <source>
        <dbReference type="RuleBase" id="RU361180"/>
    </source>
</evidence>
<dbReference type="GO" id="GO:0004555">
    <property type="term" value="F:alpha,alpha-trehalase activity"/>
    <property type="evidence" value="ECO:0007669"/>
    <property type="project" value="UniProtKB-EC"/>
</dbReference>
<evidence type="ECO:0000256" key="11">
    <source>
        <dbReference type="SAM" id="SignalP"/>
    </source>
</evidence>
<proteinExistence type="inferred from homology"/>
<feature type="signal peptide" evidence="11">
    <location>
        <begin position="1"/>
        <end position="26"/>
    </location>
</feature>
<evidence type="ECO:0000256" key="7">
    <source>
        <dbReference type="ARBA" id="ARBA00023180"/>
    </source>
</evidence>
<accession>B4J9D8</accession>
<dbReference type="OMA" id="HYDDAYP"/>
<evidence type="ECO:0000313" key="12">
    <source>
        <dbReference type="EMBL" id="EDW01419.1"/>
    </source>
</evidence>
<evidence type="ECO:0000256" key="8">
    <source>
        <dbReference type="ARBA" id="ARBA00023295"/>
    </source>
</evidence>
<feature type="region of interest" description="Disordered" evidence="10">
    <location>
        <begin position="296"/>
        <end position="315"/>
    </location>
</feature>
<dbReference type="eggNOG" id="KOG0602">
    <property type="taxonomic scope" value="Eukaryota"/>
</dbReference>
<gene>
    <name evidence="12" type="primary">Dgri\GH21428</name>
    <name evidence="12" type="ORF">Dgri_GH21428</name>
</gene>
<dbReference type="HOGENOM" id="CLU_006451_4_0_1"/>
<keyword evidence="7" id="KW-0325">Glycoprotein</keyword>
<keyword evidence="6 9" id="KW-0378">Hydrolase</keyword>
<dbReference type="InterPro" id="IPR012341">
    <property type="entry name" value="6hp_glycosidase-like_sf"/>
</dbReference>
<comment type="catalytic activity">
    <reaction evidence="1 9">
        <text>alpha,alpha-trehalose + H2O = alpha-D-glucose + beta-D-glucose</text>
        <dbReference type="Rhea" id="RHEA:32675"/>
        <dbReference type="ChEBI" id="CHEBI:15377"/>
        <dbReference type="ChEBI" id="CHEBI:15903"/>
        <dbReference type="ChEBI" id="CHEBI:16551"/>
        <dbReference type="ChEBI" id="CHEBI:17925"/>
        <dbReference type="EC" id="3.2.1.28"/>
    </reaction>
</comment>
<dbReference type="InterPro" id="IPR018232">
    <property type="entry name" value="Glyco_hydro_37_CS"/>
</dbReference>
<dbReference type="PANTHER" id="PTHR23403">
    <property type="entry name" value="TREHALASE"/>
    <property type="match status" value="1"/>
</dbReference>
<evidence type="ECO:0000256" key="6">
    <source>
        <dbReference type="ARBA" id="ARBA00022801"/>
    </source>
</evidence>
<dbReference type="GO" id="GO:0005993">
    <property type="term" value="P:trehalose catabolic process"/>
    <property type="evidence" value="ECO:0007669"/>
    <property type="project" value="EnsemblMetazoa"/>
</dbReference>
<evidence type="ECO:0000256" key="10">
    <source>
        <dbReference type="SAM" id="MobiDB-lite"/>
    </source>
</evidence>
<protein>
    <recommendedName>
        <fullName evidence="4 9">Trehalase</fullName>
        <ecNumber evidence="3 9">3.2.1.28</ecNumber>
    </recommendedName>
    <alternativeName>
        <fullName evidence="9">Alpha-trehalose glucohydrolase</fullName>
    </alternativeName>
</protein>
<evidence type="ECO:0000313" key="13">
    <source>
        <dbReference type="Proteomes" id="UP000001070"/>
    </source>
</evidence>
<evidence type="ECO:0000256" key="5">
    <source>
        <dbReference type="ARBA" id="ARBA00022729"/>
    </source>
</evidence>
<dbReference type="PROSITE" id="PS00927">
    <property type="entry name" value="TREHALASE_1"/>
    <property type="match status" value="1"/>
</dbReference>
<evidence type="ECO:0000256" key="2">
    <source>
        <dbReference type="ARBA" id="ARBA00005615"/>
    </source>
</evidence>
<dbReference type="Pfam" id="PF01204">
    <property type="entry name" value="Trehalase"/>
    <property type="match status" value="1"/>
</dbReference>
<name>B4J9D8_DROGR</name>
<dbReference type="PROSITE" id="PS00928">
    <property type="entry name" value="TREHALASE_2"/>
    <property type="match status" value="1"/>
</dbReference>
<dbReference type="PRINTS" id="PR00744">
    <property type="entry name" value="GLHYDRLASE37"/>
</dbReference>
<dbReference type="GO" id="GO:0005829">
    <property type="term" value="C:cytosol"/>
    <property type="evidence" value="ECO:0007669"/>
    <property type="project" value="EnsemblMetazoa"/>
</dbReference>
<dbReference type="FunCoup" id="B4J9D8">
    <property type="interactions" value="264"/>
</dbReference>
<dbReference type="EMBL" id="CH916367">
    <property type="protein sequence ID" value="EDW01419.1"/>
    <property type="molecule type" value="Genomic_DNA"/>
</dbReference>
<dbReference type="KEGG" id="dgr:6560959"/>
<feature type="chain" id="PRO_5002811972" description="Trehalase" evidence="11">
    <location>
        <begin position="27"/>
        <end position="594"/>
    </location>
</feature>
<keyword evidence="13" id="KW-1185">Reference proteome</keyword>
<sequence>MSKLNGLNLLIILGFCCLAALPQVRSKNLNEFISDSDNVIVKTDANDEIYDFPSCQIYCHGPLLHTVQMAKLFQDSKTFVDMKLKFAPEKTMEDFEAMMESKNNNPSQDEIREFVNSHFGDKGTELDAWTPPDWIEHPTFLDLIRDPDLKQWGVDLNNIWKELGRKMKDDVHKNPEYYSIIPVPNPVIVPGGRFIEFYYWDSYWIIRGLLYSDMKDTARGMIENLMSIVKRIGFIPNGGRVYYGGRSQPPLLTAMVKSYVDFTKDDMFAINALETLEHEFEYFMNNHSVQAKGHNLAGYRDTTTGPRPESYREDVETSSGFLTPEAKENHYSELKAAAESGMDFSSRWFINEEGTNIGNLTQIMTRSIVPVELNAILYQNAKTIAEFHSKAGNIEKMTEYETKAKKILEAIQAVLWNEEVGCWLDYDLINNKPRNYFVSSNLSPLWTKAYNIADSKKISDSVLNYVEQNKLDTFPGGVPNTIYQTGEQWDFPNVWAPLQYIVVEGLDNLGTPEAKNLSKSWGHRWVKSNFEAYRETLAMFEKYDAEKFGGHGGGGEYGVQTGFGWSNGVIIEWLAKYGREISINGKDAAGENEN</sequence>
<keyword evidence="5 11" id="KW-0732">Signal</keyword>
<keyword evidence="8 9" id="KW-0326">Glycosidase</keyword>
<evidence type="ECO:0000256" key="1">
    <source>
        <dbReference type="ARBA" id="ARBA00001576"/>
    </source>
</evidence>
<evidence type="ECO:0000256" key="3">
    <source>
        <dbReference type="ARBA" id="ARBA00012757"/>
    </source>
</evidence>
<dbReference type="Gene3D" id="1.50.10.10">
    <property type="match status" value="1"/>
</dbReference>
<dbReference type="Proteomes" id="UP000001070">
    <property type="component" value="Unassembled WGS sequence"/>
</dbReference>
<dbReference type="FunFam" id="1.50.10.10:FF:000034">
    <property type="entry name" value="Trehalase"/>
    <property type="match status" value="1"/>
</dbReference>